<reference evidence="2 3" key="1">
    <citation type="submission" date="2023-12" db="EMBL/GenBank/DDBJ databases">
        <title>Evaluation and characterization of a potential secondary metabolite violacein from indigenous Chromobacterium amazonense SAM215.</title>
        <authorList>
            <person name="Tarafdar M.R."/>
            <person name="Abedin S.M."/>
            <person name="Atiqua A."/>
            <person name="Saha A."/>
            <person name="Khan S.N."/>
        </authorList>
    </citation>
    <scope>NUCLEOTIDE SEQUENCE [LARGE SCALE GENOMIC DNA]</scope>
    <source>
        <strain evidence="2 3">SAM215</strain>
    </source>
</reference>
<sequence>MSRVLWLCLMGLLSQPAWAQVILRAGVASDTSEPLRQAGDGELQQAYREAVALIARQSGIRFQLDYYPTQRLEQLFVIGRLDVEVGVNPSWRALSPVAGFYTMPIGEVEYQLCLPPGKGHVQTALADMKGWTVGTLAGQQYPLLEPAFQAQRLKRDVSSNEDELLDKLRQGQVQAAALERGRALYWNRRAEGSLCQLSESAGSLPVMLRLHPQYRELLPRFNQAIQTLNNQGKLKPLFILRGPIAP</sequence>
<dbReference type="Proteomes" id="UP001224516">
    <property type="component" value="Unassembled WGS sequence"/>
</dbReference>
<name>A0ABU8V1B8_9NEIS</name>
<evidence type="ECO:0000313" key="2">
    <source>
        <dbReference type="EMBL" id="MEJ8674949.1"/>
    </source>
</evidence>
<gene>
    <name evidence="2" type="ORF">QCL97_009460</name>
</gene>
<organism evidence="2 3">
    <name type="scientific">Chromobacterium amazonense</name>
    <dbReference type="NCBI Taxonomy" id="1382803"/>
    <lineage>
        <taxon>Bacteria</taxon>
        <taxon>Pseudomonadati</taxon>
        <taxon>Pseudomonadota</taxon>
        <taxon>Betaproteobacteria</taxon>
        <taxon>Neisseriales</taxon>
        <taxon>Chromobacteriaceae</taxon>
        <taxon>Chromobacterium</taxon>
    </lineage>
</organism>
<feature type="chain" id="PRO_5047103168" evidence="1">
    <location>
        <begin position="20"/>
        <end position="246"/>
    </location>
</feature>
<evidence type="ECO:0000313" key="3">
    <source>
        <dbReference type="Proteomes" id="UP001224516"/>
    </source>
</evidence>
<dbReference type="RefSeq" id="WP_139165733.1">
    <property type="nucleotide sequence ID" value="NZ_CAWMOE010000028.1"/>
</dbReference>
<keyword evidence="1" id="KW-0732">Signal</keyword>
<keyword evidence="3" id="KW-1185">Reference proteome</keyword>
<feature type="signal peptide" evidence="1">
    <location>
        <begin position="1"/>
        <end position="19"/>
    </location>
</feature>
<comment type="caution">
    <text evidence="2">The sequence shown here is derived from an EMBL/GenBank/DDBJ whole genome shotgun (WGS) entry which is preliminary data.</text>
</comment>
<dbReference type="Gene3D" id="3.40.190.10">
    <property type="entry name" value="Periplasmic binding protein-like II"/>
    <property type="match status" value="2"/>
</dbReference>
<dbReference type="SUPFAM" id="SSF53850">
    <property type="entry name" value="Periplasmic binding protein-like II"/>
    <property type="match status" value="1"/>
</dbReference>
<proteinExistence type="predicted"/>
<accession>A0ABU8V1B8</accession>
<evidence type="ECO:0000256" key="1">
    <source>
        <dbReference type="SAM" id="SignalP"/>
    </source>
</evidence>
<dbReference type="EMBL" id="JAVFJF020000015">
    <property type="protein sequence ID" value="MEJ8674949.1"/>
    <property type="molecule type" value="Genomic_DNA"/>
</dbReference>
<protein>
    <submittedName>
        <fullName evidence="2">Transporter substrate-binding domain-containing protein</fullName>
    </submittedName>
</protein>